<organism evidence="1 2">
    <name type="scientific">Anoxybacterium hadale</name>
    <dbReference type="NCBI Taxonomy" id="3408580"/>
    <lineage>
        <taxon>Bacteria</taxon>
        <taxon>Bacillati</taxon>
        <taxon>Bacillota</taxon>
        <taxon>Clostridia</taxon>
        <taxon>Peptostreptococcales</taxon>
        <taxon>Anaerovoracaceae</taxon>
        <taxon>Anoxybacterium</taxon>
    </lineage>
</organism>
<gene>
    <name evidence="1" type="ORF">FRZ06_05525</name>
</gene>
<name>A0ACD1A8U2_9FIRM</name>
<dbReference type="EMBL" id="CP042469">
    <property type="protein sequence ID" value="QOX62843.1"/>
    <property type="molecule type" value="Genomic_DNA"/>
</dbReference>
<dbReference type="Proteomes" id="UP000594014">
    <property type="component" value="Chromosome"/>
</dbReference>
<keyword evidence="2" id="KW-1185">Reference proteome</keyword>
<evidence type="ECO:0000313" key="2">
    <source>
        <dbReference type="Proteomes" id="UP000594014"/>
    </source>
</evidence>
<evidence type="ECO:0000313" key="1">
    <source>
        <dbReference type="EMBL" id="QOX62843.1"/>
    </source>
</evidence>
<accession>A0ACD1A8U2</accession>
<reference evidence="1" key="1">
    <citation type="submission" date="2019-08" db="EMBL/GenBank/DDBJ databases">
        <title>Genome sequence of Clostridiales bacterium MT110.</title>
        <authorList>
            <person name="Cao J."/>
        </authorList>
    </citation>
    <scope>NUCLEOTIDE SEQUENCE</scope>
    <source>
        <strain evidence="1">MT110</strain>
    </source>
</reference>
<proteinExistence type="predicted"/>
<sequence length="340" mass="37747">MPNIKMIARKAGVSISTVSRVMNGSKPVSPDLQKRVYDAVQQMNYKPNSIARSLILKKTNLIGVVVPDVSNSFHAQLLSGIEEITAQADYGVMICNVYRNMKQQQKYFNLMLERHVDGIILLHENTIEELNEFQKMTNTPLVLASVPLEVPGIPFVGIDEITAAYDAVTHLIEKGHKEIGLIYGDCTALGILRKEGYEKAMRDHGLTMKEKYLTQCPCSVDHGYQAMEQLLCSGSHPTAVFCVSDEMAVGAMDCAYDKGLRVPEDISFVGFDDIEISQVVRPRLTTIHQPIKEIGKEAARLLIEMIEKKSGSMKHSGKDQAASDESRIILKHSLVERGTV</sequence>
<protein>
    <submittedName>
        <fullName evidence="1">LacI family transcriptional regulator</fullName>
    </submittedName>
</protein>